<evidence type="ECO:0000313" key="1">
    <source>
        <dbReference type="EMBL" id="MPM46099.1"/>
    </source>
</evidence>
<dbReference type="EMBL" id="VSSQ01011139">
    <property type="protein sequence ID" value="MPM46099.1"/>
    <property type="molecule type" value="Genomic_DNA"/>
</dbReference>
<keyword evidence="1" id="KW-0808">Transferase</keyword>
<keyword evidence="1" id="KW-0418">Kinase</keyword>
<dbReference type="GO" id="GO:0016301">
    <property type="term" value="F:kinase activity"/>
    <property type="evidence" value="ECO:0007669"/>
    <property type="project" value="UniProtKB-KW"/>
</dbReference>
<dbReference type="EC" id="2.7.6.5" evidence="1"/>
<sequence length="148" mass="16661">MLYTEMTRKALRIAFDAHISQTDKTGLPYIYHPLHLAEQIGDDEVQIAAALLHDVVEDTPMTFEDLSAAGISDEVIDALKLLTYDESVLYMDYIRNIKNSGNKTAIAVKKADLIHNSNTWRLVTLDEKAKARIEKYKAALELLNAPED</sequence>
<dbReference type="PANTHER" id="PTHR43061:SF1">
    <property type="entry name" value="GTP DIPHOSPHOKINASE RSH1, CHLOROPLASTIC-RELATED"/>
    <property type="match status" value="1"/>
</dbReference>
<comment type="caution">
    <text evidence="1">The sequence shown here is derived from an EMBL/GenBank/DDBJ whole genome shotgun (WGS) entry which is preliminary data.</text>
</comment>
<dbReference type="PANTHER" id="PTHR43061">
    <property type="entry name" value="GTP DIPHOSPHOKINASE RSH1, CHLOROPLASTIC-RELATED"/>
    <property type="match status" value="1"/>
</dbReference>
<dbReference type="GO" id="GO:0008728">
    <property type="term" value="F:GTP diphosphokinase activity"/>
    <property type="evidence" value="ECO:0007669"/>
    <property type="project" value="UniProtKB-EC"/>
</dbReference>
<gene>
    <name evidence="1" type="primary">relA_27</name>
    <name evidence="1" type="ORF">SDC9_92795</name>
</gene>
<protein>
    <submittedName>
        <fullName evidence="1">GTP pyrophosphokinase</fullName>
        <ecNumber evidence="1">2.7.6.5</ecNumber>
    </submittedName>
</protein>
<dbReference type="SUPFAM" id="SSF109604">
    <property type="entry name" value="HD-domain/PDEase-like"/>
    <property type="match status" value="1"/>
</dbReference>
<accession>A0A644ZYR1</accession>
<name>A0A644ZYR1_9ZZZZ</name>
<reference evidence="1" key="1">
    <citation type="submission" date="2019-08" db="EMBL/GenBank/DDBJ databases">
        <authorList>
            <person name="Kucharzyk K."/>
            <person name="Murdoch R.W."/>
            <person name="Higgins S."/>
            <person name="Loffler F."/>
        </authorList>
    </citation>
    <scope>NUCLEOTIDE SEQUENCE</scope>
</reference>
<dbReference type="AlphaFoldDB" id="A0A644ZYR1"/>
<organism evidence="1">
    <name type="scientific">bioreactor metagenome</name>
    <dbReference type="NCBI Taxonomy" id="1076179"/>
    <lineage>
        <taxon>unclassified sequences</taxon>
        <taxon>metagenomes</taxon>
        <taxon>ecological metagenomes</taxon>
    </lineage>
</organism>
<dbReference type="Gene3D" id="1.10.3210.10">
    <property type="entry name" value="Hypothetical protein af1432"/>
    <property type="match status" value="1"/>
</dbReference>
<dbReference type="Pfam" id="PF13328">
    <property type="entry name" value="HD_4"/>
    <property type="match status" value="1"/>
</dbReference>
<proteinExistence type="predicted"/>